<dbReference type="EMBL" id="LAZR01000422">
    <property type="protein sequence ID" value="KKN69609.1"/>
    <property type="molecule type" value="Genomic_DNA"/>
</dbReference>
<keyword evidence="1" id="KW-0812">Transmembrane</keyword>
<feature type="transmembrane region" description="Helical" evidence="1">
    <location>
        <begin position="35"/>
        <end position="54"/>
    </location>
</feature>
<evidence type="ECO:0000256" key="1">
    <source>
        <dbReference type="SAM" id="Phobius"/>
    </source>
</evidence>
<reference evidence="2" key="1">
    <citation type="journal article" date="2015" name="Nature">
        <title>Complex archaea that bridge the gap between prokaryotes and eukaryotes.</title>
        <authorList>
            <person name="Spang A."/>
            <person name="Saw J.H."/>
            <person name="Jorgensen S.L."/>
            <person name="Zaremba-Niedzwiedzka K."/>
            <person name="Martijn J."/>
            <person name="Lind A.E."/>
            <person name="van Eijk R."/>
            <person name="Schleper C."/>
            <person name="Guy L."/>
            <person name="Ettema T.J."/>
        </authorList>
    </citation>
    <scope>NUCLEOTIDE SEQUENCE</scope>
</reference>
<protein>
    <submittedName>
        <fullName evidence="2">Uncharacterized protein</fullName>
    </submittedName>
</protein>
<sequence length="70" mass="7795">MGIKIGDVGINLNTYLLGFIIFIIFEYKGDKVGMLIVGIGTFIVGILISIKILSKDDTTKQPSKHYNMFK</sequence>
<comment type="caution">
    <text evidence="2">The sequence shown here is derived from an EMBL/GenBank/DDBJ whole genome shotgun (WGS) entry which is preliminary data.</text>
</comment>
<keyword evidence="1" id="KW-0472">Membrane</keyword>
<proteinExistence type="predicted"/>
<feature type="transmembrane region" description="Helical" evidence="1">
    <location>
        <begin position="12"/>
        <end position="29"/>
    </location>
</feature>
<name>A0A0F9SRR6_9ZZZZ</name>
<keyword evidence="1" id="KW-1133">Transmembrane helix</keyword>
<dbReference type="AlphaFoldDB" id="A0A0F9SRR6"/>
<gene>
    <name evidence="2" type="ORF">LCGC14_0439120</name>
</gene>
<accession>A0A0F9SRR6</accession>
<organism evidence="2">
    <name type="scientific">marine sediment metagenome</name>
    <dbReference type="NCBI Taxonomy" id="412755"/>
    <lineage>
        <taxon>unclassified sequences</taxon>
        <taxon>metagenomes</taxon>
        <taxon>ecological metagenomes</taxon>
    </lineage>
</organism>
<evidence type="ECO:0000313" key="2">
    <source>
        <dbReference type="EMBL" id="KKN69609.1"/>
    </source>
</evidence>